<evidence type="ECO:0000256" key="1">
    <source>
        <dbReference type="SAM" id="MobiDB-lite"/>
    </source>
</evidence>
<feature type="transmembrane region" description="Helical" evidence="2">
    <location>
        <begin position="560"/>
        <end position="581"/>
    </location>
</feature>
<evidence type="ECO:0000313" key="4">
    <source>
        <dbReference type="EMBL" id="AXK43958.1"/>
    </source>
</evidence>
<reference evidence="4 5" key="1">
    <citation type="submission" date="2018-07" db="EMBL/GenBank/DDBJ databases">
        <title>Genome sequence of Erythrobacter strain YH-07, an antagonistic bacterium isolated from Yellow Sea.</title>
        <authorList>
            <person name="Tang T."/>
            <person name="Liu Q."/>
            <person name="Sun X."/>
        </authorList>
    </citation>
    <scope>NUCLEOTIDE SEQUENCE [LARGE SCALE GENOMIC DNA]</scope>
    <source>
        <strain evidence="4 5">YH-07</strain>
        <plasmid evidence="4 5">unnamed</plasmid>
    </source>
</reference>
<evidence type="ECO:0000256" key="2">
    <source>
        <dbReference type="SAM" id="Phobius"/>
    </source>
</evidence>
<dbReference type="OrthoDB" id="9811036at2"/>
<keyword evidence="2" id="KW-1133">Transmembrane helix</keyword>
<feature type="compositionally biased region" description="Low complexity" evidence="1">
    <location>
        <begin position="273"/>
        <end position="289"/>
    </location>
</feature>
<feature type="region of interest" description="Disordered" evidence="1">
    <location>
        <begin position="273"/>
        <end position="310"/>
    </location>
</feature>
<feature type="transmembrane region" description="Helical" evidence="2">
    <location>
        <begin position="593"/>
        <end position="613"/>
    </location>
</feature>
<geneLocation type="plasmid" evidence="4 5">
    <name>unnamed</name>
</geneLocation>
<dbReference type="Pfam" id="PF13899">
    <property type="entry name" value="Thioredoxin_7"/>
    <property type="match status" value="1"/>
</dbReference>
<dbReference type="Pfam" id="PF11412">
    <property type="entry name" value="DsbD_N"/>
    <property type="match status" value="1"/>
</dbReference>
<dbReference type="Gene3D" id="3.40.30.10">
    <property type="entry name" value="Glutaredoxin"/>
    <property type="match status" value="1"/>
</dbReference>
<feature type="transmembrane region" description="Helical" evidence="2">
    <location>
        <begin position="384"/>
        <end position="416"/>
    </location>
</feature>
<gene>
    <name evidence="4" type="ORF">DVR09_16010</name>
</gene>
<evidence type="ECO:0000259" key="3">
    <source>
        <dbReference type="PROSITE" id="PS51352"/>
    </source>
</evidence>
<feature type="transmembrane region" description="Helical" evidence="2">
    <location>
        <begin position="339"/>
        <end position="363"/>
    </location>
</feature>
<evidence type="ECO:0000313" key="5">
    <source>
        <dbReference type="Proteomes" id="UP000254508"/>
    </source>
</evidence>
<keyword evidence="2" id="KW-0472">Membrane</keyword>
<organism evidence="4 5">
    <name type="scientific">Erythrobacter aureus</name>
    <dbReference type="NCBI Taxonomy" id="2182384"/>
    <lineage>
        <taxon>Bacteria</taxon>
        <taxon>Pseudomonadati</taxon>
        <taxon>Pseudomonadota</taxon>
        <taxon>Alphaproteobacteria</taxon>
        <taxon>Sphingomonadales</taxon>
        <taxon>Erythrobacteraceae</taxon>
        <taxon>Erythrobacter/Porphyrobacter group</taxon>
        <taxon>Erythrobacter</taxon>
    </lineage>
</organism>
<feature type="transmembrane region" description="Helical" evidence="2">
    <location>
        <begin position="422"/>
        <end position="442"/>
    </location>
</feature>
<name>A0A345YJ56_9SPHN</name>
<dbReference type="EMBL" id="CP031358">
    <property type="protein sequence ID" value="AXK43958.1"/>
    <property type="molecule type" value="Genomic_DNA"/>
</dbReference>
<dbReference type="InterPro" id="IPR035671">
    <property type="entry name" value="DsbD_gamma"/>
</dbReference>
<dbReference type="GO" id="GO:0015035">
    <property type="term" value="F:protein-disulfide reductase activity"/>
    <property type="evidence" value="ECO:0007669"/>
    <property type="project" value="TreeGrafter"/>
</dbReference>
<keyword evidence="4" id="KW-0614">Plasmid</keyword>
<dbReference type="InterPro" id="IPR028250">
    <property type="entry name" value="DsbDN"/>
</dbReference>
<protein>
    <submittedName>
        <fullName evidence="4">Thiol:disulfide interchange protein</fullName>
    </submittedName>
</protein>
<feature type="transmembrane region" description="Helical" evidence="2">
    <location>
        <begin position="537"/>
        <end position="554"/>
    </location>
</feature>
<dbReference type="InterPro" id="IPR036249">
    <property type="entry name" value="Thioredoxin-like_sf"/>
</dbReference>
<dbReference type="PANTHER" id="PTHR32234:SF3">
    <property type="entry name" value="SUPPRESSION OF COPPER SENSITIVITY PROTEIN"/>
    <property type="match status" value="1"/>
</dbReference>
<dbReference type="PANTHER" id="PTHR32234">
    <property type="entry name" value="THIOL:DISULFIDE INTERCHANGE PROTEIN DSBD"/>
    <property type="match status" value="1"/>
</dbReference>
<dbReference type="SUPFAM" id="SSF52833">
    <property type="entry name" value="Thioredoxin-like"/>
    <property type="match status" value="1"/>
</dbReference>
<dbReference type="InterPro" id="IPR013766">
    <property type="entry name" value="Thioredoxin_domain"/>
</dbReference>
<dbReference type="KEGG" id="err:DVR09_16010"/>
<dbReference type="AlphaFoldDB" id="A0A345YJ56"/>
<dbReference type="Proteomes" id="UP000254508">
    <property type="component" value="Plasmid unnamed"/>
</dbReference>
<sequence>MRSISHSDYLRYALIALVVLIMAAATPASAKLNRISATLVAEQSRPAAGDTLQLAIRMTPAPGWHGYWQNPGDSGMPPRVEWKLPDGITASPLQHPVPSAKTMAGFKSYVYDGSFALLTSIKLPASAPPGTTIPITGELSWLACSSDVCVPESTTIRTSVEINSGRETSARNPAFQSYRSALPTPYPYSGSFFSDDDNVTVTIKTPPGIASSAVRFFPITGQLSPTNVTQSGDTTTFHLRKRGRSVGKVEAVIDTGPGTKAYQIKALPAREAPVAAEAPSPAPVATSAPLPSPAAPEGDPEATESLDQLPSPEYANDVPDPNPFAMASLLPAKASETGWLAAFLGAILGGLLLNLMPCVFPILSLKALSLARSGTSRQAARIEAVAYTGGAVISTTALGAVLVGLQCLGAEIGWAFQLQNPYIVLALVALMTAIGANLLGLFEIRSFPLLNRITGGSAPSSAFGTGALAAFVATPCSGPFMGVALGAALFLPPLAALSVFTGLGLGIALPFLAIGFLPALRRFLPKPGDWMVTLRRVLAVPMLLTAAALIWVLSRQVGHQGLAMGLGISLAVGIGLAWLGITQKTAKSGFHPILSTAMVGALAFSLLPAPIAIASADVSESGPVQTFSEKRLDELRRAGTPVFVDFTADWCLTCKVNEKLAINDPSTQRVFERAGVVTLVGDWTNGDPAITEFLAKHGRNSIPYYLVYMPGERPQELPQILTAELLADAVQPIG</sequence>
<dbReference type="GO" id="GO:0045454">
    <property type="term" value="P:cell redox homeostasis"/>
    <property type="evidence" value="ECO:0007669"/>
    <property type="project" value="TreeGrafter"/>
</dbReference>
<dbReference type="CDD" id="cd02953">
    <property type="entry name" value="DsbDgamma"/>
    <property type="match status" value="1"/>
</dbReference>
<keyword evidence="2" id="KW-0812">Transmembrane</keyword>
<feature type="transmembrane region" description="Helical" evidence="2">
    <location>
        <begin position="497"/>
        <end position="517"/>
    </location>
</feature>
<dbReference type="RefSeq" id="WP_115418271.1">
    <property type="nucleotide sequence ID" value="NZ_CP031358.1"/>
</dbReference>
<feature type="domain" description="Thioredoxin" evidence="3">
    <location>
        <begin position="603"/>
        <end position="734"/>
    </location>
</feature>
<dbReference type="PROSITE" id="PS51352">
    <property type="entry name" value="THIOREDOXIN_2"/>
    <property type="match status" value="1"/>
</dbReference>
<feature type="transmembrane region" description="Helical" evidence="2">
    <location>
        <begin position="463"/>
        <end position="491"/>
    </location>
</feature>
<accession>A0A345YJ56</accession>
<keyword evidence="5" id="KW-1185">Reference proteome</keyword>
<proteinExistence type="predicted"/>